<feature type="compositionally biased region" description="Low complexity" evidence="1">
    <location>
        <begin position="475"/>
        <end position="484"/>
    </location>
</feature>
<feature type="region of interest" description="Disordered" evidence="1">
    <location>
        <begin position="1"/>
        <end position="53"/>
    </location>
</feature>
<feature type="region of interest" description="Disordered" evidence="1">
    <location>
        <begin position="316"/>
        <end position="335"/>
    </location>
</feature>
<sequence>MAAQQPCADGPEAKPLASPRSSRPDDSWIRPEGAEAAEDADASAGSGAEAAAAMSEEWAPPRLYVCSGSFPPTAKIAVRALPCRTAELLGSLPHGTRFQATGQHGDFLRFALSGGAGGRVAYVPRVLDGVELLVPGDADRAAAEEAAEAAAPSPPRTARARCARVLLEPPGCGTPPRPATAEAEAEAEAWAPPRPFGCSASFPAAARIAVRAAPSQESELLCTFPHGWRFDATGRRGEWLRLSLPSAEGPRAAWVPRALGGVELLVPCPEGKDAPPGPPAPGDEPLASTPEGSPRAEAPRASPGAAAEVEAFHTPRGRQDGAAEPPPQGGTGAEAGEFQGHAAVAPPGQAQPGAGPEVEAAARSEHQVAEFQQWWDAGHGAGAAAEHAVLGLIDVCQLAQIVSAGAGYHTILTLDRLDALQRRIASDGRAELDPLRRALQARGGAKPQARAVGSLLFREALALFLGLRQGRPGAAPGAALASSPRGPPMGQAGAAVAAGTPPRRGGDGAAAAGATSDAAGAAALDEAWEPPRPFVVCSEDGSACAARPATRASCSPACPAAPSSWRRGATGSSSLCRPSVPGASLAPPLCPWPPAAFSCWS</sequence>
<feature type="region of interest" description="Disordered" evidence="1">
    <location>
        <begin position="266"/>
        <end position="307"/>
    </location>
</feature>
<protein>
    <submittedName>
        <fullName evidence="2">Uncharacterized protein</fullName>
    </submittedName>
</protein>
<feature type="region of interest" description="Disordered" evidence="1">
    <location>
        <begin position="169"/>
        <end position="188"/>
    </location>
</feature>
<keyword evidence="3" id="KW-1185">Reference proteome</keyword>
<name>A0ABN9XK92_9DINO</name>
<accession>A0ABN9XK92</accession>
<dbReference type="EMBL" id="CAUYUJ010020484">
    <property type="protein sequence ID" value="CAK0898513.1"/>
    <property type="molecule type" value="Genomic_DNA"/>
</dbReference>
<comment type="caution">
    <text evidence="2">The sequence shown here is derived from an EMBL/GenBank/DDBJ whole genome shotgun (WGS) entry which is preliminary data.</text>
</comment>
<proteinExistence type="predicted"/>
<dbReference type="Proteomes" id="UP001189429">
    <property type="component" value="Unassembled WGS sequence"/>
</dbReference>
<feature type="compositionally biased region" description="Low complexity" evidence="1">
    <location>
        <begin position="292"/>
        <end position="307"/>
    </location>
</feature>
<organism evidence="2 3">
    <name type="scientific">Prorocentrum cordatum</name>
    <dbReference type="NCBI Taxonomy" id="2364126"/>
    <lineage>
        <taxon>Eukaryota</taxon>
        <taxon>Sar</taxon>
        <taxon>Alveolata</taxon>
        <taxon>Dinophyceae</taxon>
        <taxon>Prorocentrales</taxon>
        <taxon>Prorocentraceae</taxon>
        <taxon>Prorocentrum</taxon>
    </lineage>
</organism>
<feature type="compositionally biased region" description="Basic and acidic residues" evidence="1">
    <location>
        <begin position="22"/>
        <end position="33"/>
    </location>
</feature>
<feature type="compositionally biased region" description="Low complexity" evidence="1">
    <location>
        <begin position="42"/>
        <end position="53"/>
    </location>
</feature>
<gene>
    <name evidence="2" type="ORF">PCOR1329_LOCUS76346</name>
</gene>
<feature type="compositionally biased region" description="Low complexity" evidence="1">
    <location>
        <begin position="497"/>
        <end position="514"/>
    </location>
</feature>
<evidence type="ECO:0000313" key="2">
    <source>
        <dbReference type="EMBL" id="CAK0898513.1"/>
    </source>
</evidence>
<feature type="region of interest" description="Disordered" evidence="1">
    <location>
        <begin position="475"/>
        <end position="514"/>
    </location>
</feature>
<feature type="region of interest" description="Disordered" evidence="1">
    <location>
        <begin position="343"/>
        <end position="366"/>
    </location>
</feature>
<evidence type="ECO:0000313" key="3">
    <source>
        <dbReference type="Proteomes" id="UP001189429"/>
    </source>
</evidence>
<feature type="compositionally biased region" description="Low complexity" evidence="1">
    <location>
        <begin position="343"/>
        <end position="356"/>
    </location>
</feature>
<evidence type="ECO:0000256" key="1">
    <source>
        <dbReference type="SAM" id="MobiDB-lite"/>
    </source>
</evidence>
<feature type="non-terminal residue" evidence="2">
    <location>
        <position position="601"/>
    </location>
</feature>
<reference evidence="2" key="1">
    <citation type="submission" date="2023-10" db="EMBL/GenBank/DDBJ databases">
        <authorList>
            <person name="Chen Y."/>
            <person name="Shah S."/>
            <person name="Dougan E. K."/>
            <person name="Thang M."/>
            <person name="Chan C."/>
        </authorList>
    </citation>
    <scope>NUCLEOTIDE SEQUENCE [LARGE SCALE GENOMIC DNA]</scope>
</reference>